<dbReference type="PANTHER" id="PTHR11751:SF373">
    <property type="entry name" value="GLUTAMATE--GLYOXYLATE AMINOTRANSFERASE 2"/>
    <property type="match status" value="1"/>
</dbReference>
<comment type="caution">
    <text evidence="11">The sequence shown here is derived from an EMBL/GenBank/DDBJ whole genome shotgun (WGS) entry which is preliminary data.</text>
</comment>
<evidence type="ECO:0000256" key="9">
    <source>
        <dbReference type="ARBA" id="ARBA00026106"/>
    </source>
</evidence>
<dbReference type="Gene3D" id="3.90.1150.10">
    <property type="entry name" value="Aspartate Aminotransferase, domain 1"/>
    <property type="match status" value="1"/>
</dbReference>
<evidence type="ECO:0000256" key="2">
    <source>
        <dbReference type="ARBA" id="ARBA00011738"/>
    </source>
</evidence>
<dbReference type="GO" id="GO:0009853">
    <property type="term" value="P:photorespiration"/>
    <property type="evidence" value="ECO:0007669"/>
    <property type="project" value="TreeGrafter"/>
</dbReference>
<dbReference type="InterPro" id="IPR015422">
    <property type="entry name" value="PyrdxlP-dep_Trfase_small"/>
</dbReference>
<dbReference type="InterPro" id="IPR015424">
    <property type="entry name" value="PyrdxlP-dep_Trfase"/>
</dbReference>
<keyword evidence="5" id="KW-0663">Pyridoxal phosphate</keyword>
<dbReference type="FunFam" id="3.40.640.10:FF:000012">
    <property type="entry name" value="alanine aminotransferase 2"/>
    <property type="match status" value="1"/>
</dbReference>
<evidence type="ECO:0000313" key="12">
    <source>
        <dbReference type="Proteomes" id="UP001438707"/>
    </source>
</evidence>
<sequence>MALRRRSARALVYLCRGFESFQGLGLHGPKSTLQLRGLAALAQEAFEEAPQNSKDGKVLHPDLINDDMRRTVYAVRGELMKRGEELRKAGRDIIFTNIGNPQALGQKPLSFNRQVQALLNAPFLLENQKIVAELPEDVVARAKQIMTKLPGGVGAYQDSRGSPFIRQEIADFLQERDGYPANPEHIFITDGASPAVRMCLTALIRDSRDAILVPIPQYPLYSASIQLQGGSLLGYNLNEEQGWSMNVEDLRARLQEGRDNGMAVRALVFINPGNPTGQCLSYQNLKDLIQFAGEEKLVLLADEVYQTNIYQDERPFISAKRVLNDIGGQMAKDLELVSFHTVSKGVIGECGLRGGYMELLNIHPGTIEEMYKIASINLSPNTMGQVALSLMVNEPKPGDASYEKHMEEKGTGLASLRRRAHIMTDGFNSLEGVSCNFTEGAMYSFPRIRLPLKALEAAQEAGKPADTFYCLALLEATGISTVPGSGFGQEEGTYHIRTTILPPEESIKEVIARLTKFHEDFMSKYR</sequence>
<dbReference type="EMBL" id="JALJOS010000016">
    <property type="protein sequence ID" value="KAK9828284.1"/>
    <property type="molecule type" value="Genomic_DNA"/>
</dbReference>
<evidence type="ECO:0000256" key="6">
    <source>
        <dbReference type="ARBA" id="ARBA00025708"/>
    </source>
</evidence>
<evidence type="ECO:0000256" key="3">
    <source>
        <dbReference type="ARBA" id="ARBA00022576"/>
    </source>
</evidence>
<gene>
    <name evidence="11" type="ORF">WJX74_007249</name>
</gene>
<evidence type="ECO:0000256" key="1">
    <source>
        <dbReference type="ARBA" id="ARBA00001933"/>
    </source>
</evidence>
<dbReference type="Pfam" id="PF00155">
    <property type="entry name" value="Aminotran_1_2"/>
    <property type="match status" value="1"/>
</dbReference>
<dbReference type="Proteomes" id="UP001438707">
    <property type="component" value="Unassembled WGS sequence"/>
</dbReference>
<dbReference type="EC" id="2.6.1.2" evidence="9"/>
<feature type="domain" description="Aminotransferase class I/classII large" evidence="10">
    <location>
        <begin position="134"/>
        <end position="514"/>
    </location>
</feature>
<dbReference type="FunFam" id="3.90.1150.10:FF:000010">
    <property type="entry name" value="Alanine aminotransferase 2"/>
    <property type="match status" value="1"/>
</dbReference>
<keyword evidence="12" id="KW-1185">Reference proteome</keyword>
<name>A0AAW1R3J5_9CHLO</name>
<comment type="pathway">
    <text evidence="6">Amino-acid degradation; L-alanine degradation via transaminase pathway; pyruvate from L-alanine: step 1/1.</text>
</comment>
<comment type="pathway">
    <text evidence="7">Photosynthesis; C4 acid pathway.</text>
</comment>
<comment type="cofactor">
    <cofactor evidence="1">
        <name>pyridoxal 5'-phosphate</name>
        <dbReference type="ChEBI" id="CHEBI:597326"/>
    </cofactor>
</comment>
<dbReference type="InterPro" id="IPR004839">
    <property type="entry name" value="Aminotransferase_I/II_large"/>
</dbReference>
<dbReference type="SUPFAM" id="SSF53383">
    <property type="entry name" value="PLP-dependent transferases"/>
    <property type="match status" value="1"/>
</dbReference>
<evidence type="ECO:0000256" key="4">
    <source>
        <dbReference type="ARBA" id="ARBA00022679"/>
    </source>
</evidence>
<accession>A0AAW1R3J5</accession>
<keyword evidence="4" id="KW-0808">Transferase</keyword>
<protein>
    <recommendedName>
        <fullName evidence="9">alanine transaminase</fullName>
        <ecNumber evidence="9">2.6.1.2</ecNumber>
    </recommendedName>
</protein>
<dbReference type="PANTHER" id="PTHR11751">
    <property type="entry name" value="ALANINE AMINOTRANSFERASE"/>
    <property type="match status" value="1"/>
</dbReference>
<dbReference type="InterPro" id="IPR045088">
    <property type="entry name" value="ALAT1/2-like"/>
</dbReference>
<keyword evidence="3" id="KW-0032">Aminotransferase</keyword>
<dbReference type="CDD" id="cd00609">
    <property type="entry name" value="AAT_like"/>
    <property type="match status" value="1"/>
</dbReference>
<dbReference type="AlphaFoldDB" id="A0AAW1R3J5"/>
<dbReference type="GO" id="GO:0008453">
    <property type="term" value="F:alanine-glyoxylate transaminase activity"/>
    <property type="evidence" value="ECO:0007669"/>
    <property type="project" value="TreeGrafter"/>
</dbReference>
<evidence type="ECO:0000259" key="10">
    <source>
        <dbReference type="Pfam" id="PF00155"/>
    </source>
</evidence>
<dbReference type="GO" id="GO:0030170">
    <property type="term" value="F:pyridoxal phosphate binding"/>
    <property type="evidence" value="ECO:0007669"/>
    <property type="project" value="InterPro"/>
</dbReference>
<evidence type="ECO:0000313" key="11">
    <source>
        <dbReference type="EMBL" id="KAK9828284.1"/>
    </source>
</evidence>
<dbReference type="Gene3D" id="1.10.287.1970">
    <property type="match status" value="1"/>
</dbReference>
<reference evidence="11 12" key="1">
    <citation type="journal article" date="2024" name="Nat. Commun.">
        <title>Phylogenomics reveals the evolutionary origins of lichenization in chlorophyte algae.</title>
        <authorList>
            <person name="Puginier C."/>
            <person name="Libourel C."/>
            <person name="Otte J."/>
            <person name="Skaloud P."/>
            <person name="Haon M."/>
            <person name="Grisel S."/>
            <person name="Petersen M."/>
            <person name="Berrin J.G."/>
            <person name="Delaux P.M."/>
            <person name="Dal Grande F."/>
            <person name="Keller J."/>
        </authorList>
    </citation>
    <scope>NUCLEOTIDE SEQUENCE [LARGE SCALE GENOMIC DNA]</scope>
    <source>
        <strain evidence="11 12">SAG 2145</strain>
    </source>
</reference>
<evidence type="ECO:0000256" key="8">
    <source>
        <dbReference type="ARBA" id="ARBA00025785"/>
    </source>
</evidence>
<dbReference type="Gene3D" id="3.40.640.10">
    <property type="entry name" value="Type I PLP-dependent aspartate aminotransferase-like (Major domain)"/>
    <property type="match status" value="1"/>
</dbReference>
<dbReference type="GO" id="GO:0004021">
    <property type="term" value="F:L-alanine:2-oxoglutarate aminotransferase activity"/>
    <property type="evidence" value="ECO:0007669"/>
    <property type="project" value="UniProtKB-EC"/>
</dbReference>
<dbReference type="InterPro" id="IPR015421">
    <property type="entry name" value="PyrdxlP-dep_Trfase_major"/>
</dbReference>
<evidence type="ECO:0000256" key="7">
    <source>
        <dbReference type="ARBA" id="ARBA00025709"/>
    </source>
</evidence>
<comment type="subunit">
    <text evidence="2">Homodimer.</text>
</comment>
<evidence type="ECO:0000256" key="5">
    <source>
        <dbReference type="ARBA" id="ARBA00022898"/>
    </source>
</evidence>
<dbReference type="GO" id="GO:0047958">
    <property type="term" value="F:glycine:2-oxoglutarate aminotransferase activity"/>
    <property type="evidence" value="ECO:0007669"/>
    <property type="project" value="TreeGrafter"/>
</dbReference>
<comment type="similarity">
    <text evidence="8">Belongs to the class-I pyridoxal-phosphate-dependent aminotransferase family. Alanine aminotransferase subfamily.</text>
</comment>
<proteinExistence type="inferred from homology"/>
<organism evidence="11 12">
    <name type="scientific">Apatococcus lobatus</name>
    <dbReference type="NCBI Taxonomy" id="904363"/>
    <lineage>
        <taxon>Eukaryota</taxon>
        <taxon>Viridiplantae</taxon>
        <taxon>Chlorophyta</taxon>
        <taxon>core chlorophytes</taxon>
        <taxon>Trebouxiophyceae</taxon>
        <taxon>Chlorellales</taxon>
        <taxon>Chlorellaceae</taxon>
        <taxon>Apatococcus</taxon>
    </lineage>
</organism>